<evidence type="ECO:0000259" key="18">
    <source>
        <dbReference type="Pfam" id="PF02879"/>
    </source>
</evidence>
<dbReference type="GO" id="GO:0004614">
    <property type="term" value="F:phosphoglucomutase activity"/>
    <property type="evidence" value="ECO:0007669"/>
    <property type="project" value="UniProtKB-EC"/>
</dbReference>
<sequence length="576" mass="63229">MTAFDAAKEYQHWLDQPHLPAQMRDELKSLTDEAEIRDRFGADLDFGTGGLRGVMGAGLNRMNIYTVRRATAGLALHLQAQGEDAVKAGVAIGYDCRHHSQRFAEIAACTLAAYGIRAYVAPLLCPTPELSWTVRHLQAAAGIMITASHNPPKYNGYKVYNRHGGQLLEADADDIKARMASFSDIFQVPSLTRDEAEAKGLLQTVSANVRARYVETVVRELRDPRLGDERKQLAVVYTPLHGTGNVPVREALRLAGYERVALVASQVEPNGDFPTVKSPNPEEGEALSLGCQLADEVGADLVMGTDPDADRVGIAARDKTGQLKLLTGNQVGALLVDYMCGRLQTGDQKGQPPIVFKTIVTSDFGRAIAQSHGVTVEETLTGFKYIGDRITAYEASGSYRLLVGYEESYGYLLAPIVRDKDAVQGCLAIAEMTAYHKARGENLFDVLERLYGQFGWYGEKLVNVELSGSDGVERMKRALQALREQPLQVDGLQLMAVEDYLSGERRYVADGKTERLTLPTSDVQKFLFAGGHWAAIRPSGTEPKMKMYVGVRGNSASERDDVLNRMVETLRRRVAD</sequence>
<dbReference type="EC" id="5.4.2.2" evidence="6"/>
<dbReference type="InterPro" id="IPR005844">
    <property type="entry name" value="A-D-PHexomutase_a/b/a-I"/>
</dbReference>
<dbReference type="PROSITE" id="PS00710">
    <property type="entry name" value="PGM_PMM"/>
    <property type="match status" value="1"/>
</dbReference>
<gene>
    <name evidence="20" type="ORF">SAMN04489725_11528</name>
</gene>
<proteinExistence type="inferred from homology"/>
<evidence type="ECO:0000256" key="7">
    <source>
        <dbReference type="ARBA" id="ARBA00022526"/>
    </source>
</evidence>
<evidence type="ECO:0000259" key="17">
    <source>
        <dbReference type="Pfam" id="PF02878"/>
    </source>
</evidence>
<dbReference type="PANTHER" id="PTHR45745:SF1">
    <property type="entry name" value="PHOSPHOGLUCOMUTASE 2B-RELATED"/>
    <property type="match status" value="1"/>
</dbReference>
<dbReference type="InterPro" id="IPR005843">
    <property type="entry name" value="A-D-PHexomutase_C"/>
</dbReference>
<evidence type="ECO:0000256" key="5">
    <source>
        <dbReference type="ARBA" id="ARBA00010231"/>
    </source>
</evidence>
<keyword evidence="11" id="KW-0413">Isomerase</keyword>
<keyword evidence="9 15" id="KW-0479">Metal-binding</keyword>
<accession>A0A1H2WG74</accession>
<dbReference type="RefSeq" id="WP_006447754.1">
    <property type="nucleotide sequence ID" value="NZ_FNOJ01000015.1"/>
</dbReference>
<dbReference type="InterPro" id="IPR016066">
    <property type="entry name" value="A-D-PHexomutase_CS"/>
</dbReference>
<evidence type="ECO:0000256" key="15">
    <source>
        <dbReference type="RuleBase" id="RU004326"/>
    </source>
</evidence>
<dbReference type="AlphaFoldDB" id="A0A1H2WG74"/>
<dbReference type="SUPFAM" id="SSF53738">
    <property type="entry name" value="Phosphoglucomutase, first 3 domains"/>
    <property type="match status" value="3"/>
</dbReference>
<dbReference type="GO" id="GO:0008973">
    <property type="term" value="F:phosphopentomutase activity"/>
    <property type="evidence" value="ECO:0007669"/>
    <property type="project" value="TreeGrafter"/>
</dbReference>
<dbReference type="EMBL" id="FNOJ01000015">
    <property type="protein sequence ID" value="SDW79693.1"/>
    <property type="molecule type" value="Genomic_DNA"/>
</dbReference>
<feature type="domain" description="Alpha-D-phosphohexomutase alpha/beta/alpha" evidence="19">
    <location>
        <begin position="328"/>
        <end position="449"/>
    </location>
</feature>
<evidence type="ECO:0000256" key="10">
    <source>
        <dbReference type="ARBA" id="ARBA00022842"/>
    </source>
</evidence>
<dbReference type="Gene3D" id="3.40.120.10">
    <property type="entry name" value="Alpha-D-Glucose-1,6-Bisphosphate, subunit A, domain 3"/>
    <property type="match status" value="3"/>
</dbReference>
<dbReference type="Pfam" id="PF02880">
    <property type="entry name" value="PGM_PMM_III"/>
    <property type="match status" value="1"/>
</dbReference>
<comment type="pathway">
    <text evidence="3">Glycolipid metabolism; diglucosyl-diacylglycerol biosynthesis.</text>
</comment>
<keyword evidence="21" id="KW-1185">Reference proteome</keyword>
<evidence type="ECO:0000256" key="14">
    <source>
        <dbReference type="ARBA" id="ARBA00041467"/>
    </source>
</evidence>
<feature type="domain" description="Alpha-D-phosphohexomutase alpha/beta/alpha" evidence="17">
    <location>
        <begin position="45"/>
        <end position="180"/>
    </location>
</feature>
<dbReference type="InterPro" id="IPR005845">
    <property type="entry name" value="A-D-PHexomutase_a/b/a-II"/>
</dbReference>
<dbReference type="Pfam" id="PF02879">
    <property type="entry name" value="PGM_PMM_II"/>
    <property type="match status" value="1"/>
</dbReference>
<keyword evidence="10 15" id="KW-0460">Magnesium</keyword>
<dbReference type="PANTHER" id="PTHR45745">
    <property type="entry name" value="PHOSPHOMANNOMUTASE 45A"/>
    <property type="match status" value="1"/>
</dbReference>
<protein>
    <recommendedName>
        <fullName evidence="12">Phosphoglucomutase</fullName>
        <ecNumber evidence="6">5.4.2.2</ecNumber>
    </recommendedName>
    <alternativeName>
        <fullName evidence="14">Alpha-phosphoglucomutase</fullName>
    </alternativeName>
    <alternativeName>
        <fullName evidence="13">Glucose phosphomutase</fullName>
    </alternativeName>
</protein>
<name>A0A1H2WG74_9BACL</name>
<dbReference type="GO" id="GO:0006006">
    <property type="term" value="P:glucose metabolic process"/>
    <property type="evidence" value="ECO:0007669"/>
    <property type="project" value="UniProtKB-KW"/>
</dbReference>
<dbReference type="SUPFAM" id="SSF55957">
    <property type="entry name" value="Phosphoglucomutase, C-terminal domain"/>
    <property type="match status" value="1"/>
</dbReference>
<comment type="similarity">
    <text evidence="5 15">Belongs to the phosphohexose mutase family.</text>
</comment>
<keyword evidence="8" id="KW-0597">Phosphoprotein</keyword>
<dbReference type="InterPro" id="IPR036900">
    <property type="entry name" value="A-D-PHexomutase_C_sf"/>
</dbReference>
<comment type="pathway">
    <text evidence="4">Lipid metabolism.</text>
</comment>
<dbReference type="InterPro" id="IPR005841">
    <property type="entry name" value="Alpha-D-phosphohexomutase_SF"/>
</dbReference>
<evidence type="ECO:0000256" key="11">
    <source>
        <dbReference type="ARBA" id="ARBA00023235"/>
    </source>
</evidence>
<evidence type="ECO:0000313" key="21">
    <source>
        <dbReference type="Proteomes" id="UP000182589"/>
    </source>
</evidence>
<keyword evidence="7" id="KW-0313">Glucose metabolism</keyword>
<feature type="domain" description="Alpha-D-phosphohexomutase C-terminal" evidence="16">
    <location>
        <begin position="461"/>
        <end position="554"/>
    </location>
</feature>
<evidence type="ECO:0000313" key="20">
    <source>
        <dbReference type="EMBL" id="SDW79693.1"/>
    </source>
</evidence>
<evidence type="ECO:0000256" key="9">
    <source>
        <dbReference type="ARBA" id="ARBA00022723"/>
    </source>
</evidence>
<evidence type="ECO:0000256" key="13">
    <source>
        <dbReference type="ARBA" id="ARBA00041398"/>
    </source>
</evidence>
<organism evidence="20 21">
    <name type="scientific">Alicyclobacillus hesperidum</name>
    <dbReference type="NCBI Taxonomy" id="89784"/>
    <lineage>
        <taxon>Bacteria</taxon>
        <taxon>Bacillati</taxon>
        <taxon>Bacillota</taxon>
        <taxon>Bacilli</taxon>
        <taxon>Bacillales</taxon>
        <taxon>Alicyclobacillaceae</taxon>
        <taxon>Alicyclobacillus</taxon>
    </lineage>
</organism>
<dbReference type="GO" id="GO:0006166">
    <property type="term" value="P:purine ribonucleoside salvage"/>
    <property type="evidence" value="ECO:0007669"/>
    <property type="project" value="TreeGrafter"/>
</dbReference>
<dbReference type="Gene3D" id="3.30.310.50">
    <property type="entry name" value="Alpha-D-phosphohexomutase, C-terminal domain"/>
    <property type="match status" value="1"/>
</dbReference>
<evidence type="ECO:0000259" key="19">
    <source>
        <dbReference type="Pfam" id="PF02880"/>
    </source>
</evidence>
<comment type="catalytic activity">
    <reaction evidence="1">
        <text>alpha-D-glucose 1-phosphate = alpha-D-glucose 6-phosphate</text>
        <dbReference type="Rhea" id="RHEA:23536"/>
        <dbReference type="ChEBI" id="CHEBI:58225"/>
        <dbReference type="ChEBI" id="CHEBI:58601"/>
        <dbReference type="EC" id="5.4.2.2"/>
    </reaction>
</comment>
<dbReference type="InterPro" id="IPR005846">
    <property type="entry name" value="A-D-PHexomutase_a/b/a-III"/>
</dbReference>
<keyword evidence="7" id="KW-0119">Carbohydrate metabolism</keyword>
<evidence type="ECO:0000256" key="6">
    <source>
        <dbReference type="ARBA" id="ARBA00012728"/>
    </source>
</evidence>
<comment type="cofactor">
    <cofactor evidence="2">
        <name>Mg(2+)</name>
        <dbReference type="ChEBI" id="CHEBI:18420"/>
    </cofactor>
</comment>
<dbReference type="Pfam" id="PF00408">
    <property type="entry name" value="PGM_PMM_IV"/>
    <property type="match status" value="1"/>
</dbReference>
<evidence type="ECO:0000256" key="2">
    <source>
        <dbReference type="ARBA" id="ARBA00001946"/>
    </source>
</evidence>
<dbReference type="CDD" id="cd05799">
    <property type="entry name" value="PGM2"/>
    <property type="match status" value="1"/>
</dbReference>
<evidence type="ECO:0000256" key="8">
    <source>
        <dbReference type="ARBA" id="ARBA00022553"/>
    </source>
</evidence>
<evidence type="ECO:0000256" key="4">
    <source>
        <dbReference type="ARBA" id="ARBA00005189"/>
    </source>
</evidence>
<evidence type="ECO:0000256" key="3">
    <source>
        <dbReference type="ARBA" id="ARBA00005164"/>
    </source>
</evidence>
<dbReference type="STRING" id="89784.SAMN04489725_11528"/>
<dbReference type="GO" id="GO:0000287">
    <property type="term" value="F:magnesium ion binding"/>
    <property type="evidence" value="ECO:0007669"/>
    <property type="project" value="InterPro"/>
</dbReference>
<feature type="domain" description="Alpha-D-phosphohexomutase alpha/beta/alpha" evidence="18">
    <location>
        <begin position="212"/>
        <end position="320"/>
    </location>
</feature>
<dbReference type="Proteomes" id="UP000182589">
    <property type="component" value="Unassembled WGS sequence"/>
</dbReference>
<dbReference type="PRINTS" id="PR00509">
    <property type="entry name" value="PGMPMM"/>
</dbReference>
<dbReference type="Pfam" id="PF02878">
    <property type="entry name" value="PGM_PMM_I"/>
    <property type="match status" value="1"/>
</dbReference>
<dbReference type="InterPro" id="IPR016055">
    <property type="entry name" value="A-D-PHexomutase_a/b/a-I/II/III"/>
</dbReference>
<reference evidence="21" key="1">
    <citation type="submission" date="2016-10" db="EMBL/GenBank/DDBJ databases">
        <authorList>
            <person name="Varghese N."/>
        </authorList>
    </citation>
    <scope>NUCLEOTIDE SEQUENCE [LARGE SCALE GENOMIC DNA]</scope>
    <source>
        <strain evidence="21">DSM 12489</strain>
    </source>
</reference>
<evidence type="ECO:0000256" key="12">
    <source>
        <dbReference type="ARBA" id="ARBA00039995"/>
    </source>
</evidence>
<evidence type="ECO:0000259" key="16">
    <source>
        <dbReference type="Pfam" id="PF00408"/>
    </source>
</evidence>
<evidence type="ECO:0000256" key="1">
    <source>
        <dbReference type="ARBA" id="ARBA00000443"/>
    </source>
</evidence>